<organism evidence="2 3">
    <name type="scientific">Candidatus Wallbacteria bacterium HGW-Wallbacteria-1</name>
    <dbReference type="NCBI Taxonomy" id="2013854"/>
    <lineage>
        <taxon>Bacteria</taxon>
        <taxon>Candidatus Walliibacteriota</taxon>
    </lineage>
</organism>
<dbReference type="PANTHER" id="PTHR30015:SF7">
    <property type="entry name" value="TYPE IV METHYL-DIRECTED RESTRICTION ENZYME ECOKMRR"/>
    <property type="match status" value="1"/>
</dbReference>
<dbReference type="InterPro" id="IPR052906">
    <property type="entry name" value="Type_IV_Methyl-Rstrct_Enzyme"/>
</dbReference>
<proteinExistence type="predicted"/>
<feature type="domain" description="Restriction endonuclease type IV Mrr" evidence="1">
    <location>
        <begin position="91"/>
        <end position="203"/>
    </location>
</feature>
<comment type="caution">
    <text evidence="2">The sequence shown here is derived from an EMBL/GenBank/DDBJ whole genome shotgun (WGS) entry which is preliminary data.</text>
</comment>
<sequence>MANVYWLDSNPVEISHSVDSLRKNGHLVNVFQSEKDFRNALFTGLLPDIIIQDLHRKNGQNSHRKQDRTDPTSPWQTGWRFYEDFLRVNFWATFERLVVRLLQDMGYQVEHTQLTHDGGVDIWALHHSDLGDVMYAIDAKKYNPNHILGPEPVRAIYGVTQMKHASVGMIVTTARIGPEAQRLADQYRYQLSLKDFDALTGWIKNVNKGI</sequence>
<dbReference type="GO" id="GO:0003677">
    <property type="term" value="F:DNA binding"/>
    <property type="evidence" value="ECO:0007669"/>
    <property type="project" value="InterPro"/>
</dbReference>
<gene>
    <name evidence="2" type="ORF">CVV64_17080</name>
</gene>
<dbReference type="Pfam" id="PF04471">
    <property type="entry name" value="Mrr_cat"/>
    <property type="match status" value="1"/>
</dbReference>
<dbReference type="Proteomes" id="UP000233256">
    <property type="component" value="Unassembled WGS sequence"/>
</dbReference>
<dbReference type="GO" id="GO:0009307">
    <property type="term" value="P:DNA restriction-modification system"/>
    <property type="evidence" value="ECO:0007669"/>
    <property type="project" value="InterPro"/>
</dbReference>
<dbReference type="SUPFAM" id="SSF52980">
    <property type="entry name" value="Restriction endonuclease-like"/>
    <property type="match status" value="1"/>
</dbReference>
<protein>
    <recommendedName>
        <fullName evidence="1">Restriction endonuclease type IV Mrr domain-containing protein</fullName>
    </recommendedName>
</protein>
<dbReference type="InterPro" id="IPR011335">
    <property type="entry name" value="Restrct_endonuc-II-like"/>
</dbReference>
<dbReference type="Gene3D" id="3.40.1350.10">
    <property type="match status" value="1"/>
</dbReference>
<dbReference type="InterPro" id="IPR011856">
    <property type="entry name" value="tRNA_endonuc-like_dom_sf"/>
</dbReference>
<dbReference type="PANTHER" id="PTHR30015">
    <property type="entry name" value="MRR RESTRICTION SYSTEM PROTEIN"/>
    <property type="match status" value="1"/>
</dbReference>
<dbReference type="AlphaFoldDB" id="A0A2N1PKC4"/>
<evidence type="ECO:0000259" key="1">
    <source>
        <dbReference type="Pfam" id="PF04471"/>
    </source>
</evidence>
<evidence type="ECO:0000313" key="2">
    <source>
        <dbReference type="EMBL" id="PKK88797.1"/>
    </source>
</evidence>
<reference evidence="2 3" key="1">
    <citation type="journal article" date="2017" name="ISME J.">
        <title>Potential for microbial H2 and metal transformations associated with novel bacteria and archaea in deep terrestrial subsurface sediments.</title>
        <authorList>
            <person name="Hernsdorf A.W."/>
            <person name="Amano Y."/>
            <person name="Miyakawa K."/>
            <person name="Ise K."/>
            <person name="Suzuki Y."/>
            <person name="Anantharaman K."/>
            <person name="Probst A."/>
            <person name="Burstein D."/>
            <person name="Thomas B.C."/>
            <person name="Banfield J.F."/>
        </authorList>
    </citation>
    <scope>NUCLEOTIDE SEQUENCE [LARGE SCALE GENOMIC DNA]</scope>
    <source>
        <strain evidence="2">HGW-Wallbacteria-1</strain>
    </source>
</reference>
<evidence type="ECO:0000313" key="3">
    <source>
        <dbReference type="Proteomes" id="UP000233256"/>
    </source>
</evidence>
<accession>A0A2N1PKC4</accession>
<dbReference type="InterPro" id="IPR007560">
    <property type="entry name" value="Restrct_endonuc_IV_Mrr"/>
</dbReference>
<name>A0A2N1PKC4_9BACT</name>
<dbReference type="GO" id="GO:0015666">
    <property type="term" value="F:restriction endodeoxyribonuclease activity"/>
    <property type="evidence" value="ECO:0007669"/>
    <property type="project" value="TreeGrafter"/>
</dbReference>
<dbReference type="EMBL" id="PGXC01000034">
    <property type="protein sequence ID" value="PKK88797.1"/>
    <property type="molecule type" value="Genomic_DNA"/>
</dbReference>